<comment type="caution">
    <text evidence="1">The sequence shown here is derived from an EMBL/GenBank/DDBJ whole genome shotgun (WGS) entry which is preliminary data.</text>
</comment>
<dbReference type="InterPro" id="IPR004622">
    <property type="entry name" value="DNA_pol_HolB"/>
</dbReference>
<dbReference type="GO" id="GO:0006261">
    <property type="term" value="P:DNA-templated DNA replication"/>
    <property type="evidence" value="ECO:0007669"/>
    <property type="project" value="TreeGrafter"/>
</dbReference>
<proteinExistence type="predicted"/>
<dbReference type="AlphaFoldDB" id="A0A940NR14"/>
<protein>
    <submittedName>
        <fullName evidence="1">DNA polymerase III subunit delta</fullName>
        <ecNumber evidence="1">2.7.7.7</ecNumber>
    </submittedName>
</protein>
<dbReference type="EMBL" id="JAGIYQ010000021">
    <property type="protein sequence ID" value="MBP0727281.1"/>
    <property type="molecule type" value="Genomic_DNA"/>
</dbReference>
<organism evidence="1 2">
    <name type="scientific">Gottfriedia endophytica</name>
    <dbReference type="NCBI Taxonomy" id="2820819"/>
    <lineage>
        <taxon>Bacteria</taxon>
        <taxon>Bacillati</taxon>
        <taxon>Bacillota</taxon>
        <taxon>Bacilli</taxon>
        <taxon>Bacillales</taxon>
        <taxon>Bacillaceae</taxon>
        <taxon>Gottfriedia</taxon>
    </lineage>
</organism>
<dbReference type="Gene3D" id="3.40.50.300">
    <property type="entry name" value="P-loop containing nucleotide triphosphate hydrolases"/>
    <property type="match status" value="1"/>
</dbReference>
<dbReference type="NCBIfam" id="NF005972">
    <property type="entry name" value="PRK08058.1"/>
    <property type="match status" value="1"/>
</dbReference>
<dbReference type="RefSeq" id="WP_209407617.1">
    <property type="nucleotide sequence ID" value="NZ_JAGIYQ010000021.1"/>
</dbReference>
<dbReference type="InterPro" id="IPR050238">
    <property type="entry name" value="DNA_Rep/Repair_Clamp_Loader"/>
</dbReference>
<evidence type="ECO:0000313" key="2">
    <source>
        <dbReference type="Proteomes" id="UP000682134"/>
    </source>
</evidence>
<dbReference type="GO" id="GO:0008408">
    <property type="term" value="F:3'-5' exonuclease activity"/>
    <property type="evidence" value="ECO:0007669"/>
    <property type="project" value="InterPro"/>
</dbReference>
<dbReference type="InterPro" id="IPR027417">
    <property type="entry name" value="P-loop_NTPase"/>
</dbReference>
<dbReference type="EC" id="2.7.7.7" evidence="1"/>
<dbReference type="NCBIfam" id="TIGR00678">
    <property type="entry name" value="holB"/>
    <property type="match status" value="1"/>
</dbReference>
<accession>A0A940NR14</accession>
<dbReference type="PANTHER" id="PTHR11669">
    <property type="entry name" value="REPLICATION FACTOR C / DNA POLYMERASE III GAMMA-TAU SUBUNIT"/>
    <property type="match status" value="1"/>
</dbReference>
<dbReference type="GO" id="GO:0003887">
    <property type="term" value="F:DNA-directed DNA polymerase activity"/>
    <property type="evidence" value="ECO:0007669"/>
    <property type="project" value="UniProtKB-EC"/>
</dbReference>
<name>A0A940NR14_9BACI</name>
<evidence type="ECO:0000313" key="1">
    <source>
        <dbReference type="EMBL" id="MBP0727281.1"/>
    </source>
</evidence>
<sequence>MSISWEELNQRQPIAVKMLQNSVRKNRVAHAYLFEGPKGTGKMDMAVYYAKVLLCEQLNGVTPCGNCRNCKRVDSGNHPNVYVLRPEELSIKKHQIQELQEEFSKTAVENNRKIYLIEHADTMTASAANSLLKFLEEPVSLTTAILVTEQLQRILPTIVSRCQNVHFQPLSVKNFENQLQAQEIPLDLALLLARITNNEKEASELAKEEWFAQARSLVIELYEALISLRKDSLLLLQQGFVRTFETKERLQLGLDLLILVFKDMIYIHAEQEQNIVFKEIEQTLKHASNRFSLVKITNCLTIILEAKKRLVSNANMLLVAEQMIIELQEGL</sequence>
<dbReference type="Proteomes" id="UP000682134">
    <property type="component" value="Unassembled WGS sequence"/>
</dbReference>
<reference evidence="1" key="1">
    <citation type="submission" date="2021-04" db="EMBL/GenBank/DDBJ databases">
        <title>Genome seq and assembly of Bacillus sp.</title>
        <authorList>
            <person name="Chhetri G."/>
        </authorList>
    </citation>
    <scope>NUCLEOTIDE SEQUENCE</scope>
    <source>
        <strain evidence="1">RG28</strain>
    </source>
</reference>
<dbReference type="Pfam" id="PF13177">
    <property type="entry name" value="DNA_pol3_delta2"/>
    <property type="match status" value="1"/>
</dbReference>
<dbReference type="PANTHER" id="PTHR11669:SF8">
    <property type="entry name" value="DNA POLYMERASE III SUBUNIT DELTA"/>
    <property type="match status" value="1"/>
</dbReference>
<keyword evidence="1" id="KW-0548">Nucleotidyltransferase</keyword>
<dbReference type="SUPFAM" id="SSF52540">
    <property type="entry name" value="P-loop containing nucleoside triphosphate hydrolases"/>
    <property type="match status" value="1"/>
</dbReference>
<dbReference type="FunFam" id="3.40.50.300:FF:001255">
    <property type="entry name" value="DNA polymerase III subunit delta"/>
    <property type="match status" value="1"/>
</dbReference>
<keyword evidence="2" id="KW-1185">Reference proteome</keyword>
<gene>
    <name evidence="1" type="primary">holB</name>
    <name evidence="1" type="ORF">J5Y03_19205</name>
</gene>
<keyword evidence="1" id="KW-0808">Transferase</keyword>